<keyword evidence="8 11" id="KW-1133">Transmembrane helix</keyword>
<evidence type="ECO:0000256" key="2">
    <source>
        <dbReference type="ARBA" id="ARBA00004651"/>
    </source>
</evidence>
<evidence type="ECO:0000313" key="13">
    <source>
        <dbReference type="Proteomes" id="UP000249293"/>
    </source>
</evidence>
<dbReference type="GeneID" id="40381728"/>
<feature type="transmembrane region" description="Helical" evidence="11">
    <location>
        <begin position="117"/>
        <end position="137"/>
    </location>
</feature>
<evidence type="ECO:0000256" key="3">
    <source>
        <dbReference type="ARBA" id="ARBA00010780"/>
    </source>
</evidence>
<dbReference type="GO" id="GO:0043332">
    <property type="term" value="C:mating projection tip"/>
    <property type="evidence" value="ECO:0007669"/>
    <property type="project" value="UniProtKB-UniRule"/>
</dbReference>
<evidence type="ECO:0000256" key="1">
    <source>
        <dbReference type="ARBA" id="ARBA00002512"/>
    </source>
</evidence>
<proteinExistence type="inferred from homology"/>
<dbReference type="GO" id="GO:0032220">
    <property type="term" value="P:plasma membrane fusion involved in cytogamy"/>
    <property type="evidence" value="ECO:0007669"/>
    <property type="project" value="TreeGrafter"/>
</dbReference>
<keyword evidence="5 11" id="KW-1003">Cell membrane</keyword>
<keyword evidence="7 11" id="KW-0184">Conjugation</keyword>
<evidence type="ECO:0000256" key="8">
    <source>
        <dbReference type="ARBA" id="ARBA00022989"/>
    </source>
</evidence>
<accession>A0A2U9QYL5</accession>
<dbReference type="AlphaFoldDB" id="A0A2U9QYL5"/>
<dbReference type="PANTHER" id="PTHR31030:SF1">
    <property type="entry name" value="PLASMA MEMBRANE FUSION PROTEIN PRM1"/>
    <property type="match status" value="1"/>
</dbReference>
<reference evidence="12 13" key="1">
    <citation type="submission" date="2018-06" db="EMBL/GenBank/DDBJ databases">
        <title>Population genomics shows no distinction between pathogenic Candida krusei and environmental Pichia kudriavzevii: One species, four names.</title>
        <authorList>
            <person name="Douglass A.P."/>
            <person name="Offei B."/>
            <person name="Braun-Galleani S."/>
            <person name="Coughlan A.Y."/>
            <person name="Martos A."/>
            <person name="Ortiz-Merino R.A."/>
            <person name="Byrne K.P."/>
            <person name="Wolfe K.H."/>
        </authorList>
    </citation>
    <scope>NUCLEOTIDE SEQUENCE [LARGE SCALE GENOMIC DNA]</scope>
    <source>
        <strain evidence="12 13">CBS573</strain>
    </source>
</reference>
<sequence length="798" mass="90680">MHKFTHLSTLNSSDYRRPYLNLRERLTQFFVNPYTVVLALFIIKLFFFLNTLINSLENAKSQTHLLYRAIEQYASNIVSFPHYVTKASNFIIAKSLTATNDGLVKSLQLLLTSSQNLIYFIIELTIGTYACLLTALVDDTAIAALNATEDVIGIANETLQSFAKDLNDGLGDLTDLINNVIDVGEDTGDALKHMFGKTSSTSLSDSSAIQAKLYHVNLTISDMEKWQISGGINDKIEKLKKDIPDFTDVQNFTETVISIPFKEMKRQVGKHLNNTFHVDQMYVAPIKQLDWSDGATKIDFIYTRLIQVAKTTTHVIMGLVGFAICVLLLYQIYLEVSHWRTIQDASQLLAYANESNNDPLTKQKFNIEVVKVMQDRKADVISFFVTEKILRVRNQILINNIRWLVNYAASPYLLSLFLLGSVGLVLTGGEYLILHEMSQIDLEKPSDMVFQKTKTEIYSNVNESLISWTNETNVYLDNFQDTVNENLFAWVDTTATTINNTVTEFDNKMNEAIDVIFKNTPLYDPIEQIVGCVIESKIKKIQAAMTWLAQNAKISLPVLDPKEIIANIDQLQDGEAADSFDENVDELKSKARKILQQTLQFFKDECRMSMYISLCILGVWFLFLLGGIFILILREYRGKNHCEYDNSDSSMEHDSDLSLYTGRSQSKESMKSERSEDSLVRISQLMHSIKDSYVRAKTGYVKTPTESNPRSQKYLGNNYDRCTHMNDAIYSPPESLIMLKRFIQEEDIKNSEKVLQSESNTLDEKDGVFLTPDNFNEGTMSVIGESFASINKARCWTP</sequence>
<protein>
    <recommendedName>
        <fullName evidence="4 11">Plasma membrane fusion protein PRM1</fullName>
    </recommendedName>
</protein>
<feature type="transmembrane region" description="Helical" evidence="11">
    <location>
        <begin position="412"/>
        <end position="434"/>
    </location>
</feature>
<feature type="transmembrane region" description="Helical" evidence="11">
    <location>
        <begin position="314"/>
        <end position="333"/>
    </location>
</feature>
<dbReference type="Proteomes" id="UP000249293">
    <property type="component" value="Chromosome 1"/>
</dbReference>
<dbReference type="InterPro" id="IPR026777">
    <property type="entry name" value="PRM1"/>
</dbReference>
<evidence type="ECO:0000256" key="11">
    <source>
        <dbReference type="RuleBase" id="RU366035"/>
    </source>
</evidence>
<evidence type="ECO:0000256" key="9">
    <source>
        <dbReference type="ARBA" id="ARBA00023136"/>
    </source>
</evidence>
<keyword evidence="10" id="KW-0325">Glycoprotein</keyword>
<feature type="transmembrane region" description="Helical" evidence="11">
    <location>
        <begin position="611"/>
        <end position="633"/>
    </location>
</feature>
<organism evidence="12 13">
    <name type="scientific">Pichia kudriavzevii</name>
    <name type="common">Yeast</name>
    <name type="synonym">Issatchenkia orientalis</name>
    <dbReference type="NCBI Taxonomy" id="4909"/>
    <lineage>
        <taxon>Eukaryota</taxon>
        <taxon>Fungi</taxon>
        <taxon>Dikarya</taxon>
        <taxon>Ascomycota</taxon>
        <taxon>Saccharomycotina</taxon>
        <taxon>Pichiomycetes</taxon>
        <taxon>Pichiales</taxon>
        <taxon>Pichiaceae</taxon>
        <taxon>Pichia</taxon>
    </lineage>
</organism>
<dbReference type="GO" id="GO:0005886">
    <property type="term" value="C:plasma membrane"/>
    <property type="evidence" value="ECO:0007669"/>
    <property type="project" value="UniProtKB-SubCell"/>
</dbReference>
<comment type="similarity">
    <text evidence="3 11">Belongs to the PRM1 family.</text>
</comment>
<comment type="function">
    <text evidence="1 11">Involved in cell fusion during mating by stabilizing the plasma membrane fusion event.</text>
</comment>
<evidence type="ECO:0000256" key="6">
    <source>
        <dbReference type="ARBA" id="ARBA00022692"/>
    </source>
</evidence>
<dbReference type="EMBL" id="CP028773">
    <property type="protein sequence ID" value="AWU74018.1"/>
    <property type="molecule type" value="Genomic_DNA"/>
</dbReference>
<evidence type="ECO:0000256" key="10">
    <source>
        <dbReference type="ARBA" id="ARBA00023180"/>
    </source>
</evidence>
<evidence type="ECO:0000313" key="12">
    <source>
        <dbReference type="EMBL" id="AWU74018.1"/>
    </source>
</evidence>
<evidence type="ECO:0000256" key="4">
    <source>
        <dbReference type="ARBA" id="ARBA00017621"/>
    </source>
</evidence>
<keyword evidence="9 11" id="KW-0472">Membrane</keyword>
<keyword evidence="6 11" id="KW-0812">Transmembrane</keyword>
<evidence type="ECO:0000256" key="5">
    <source>
        <dbReference type="ARBA" id="ARBA00022475"/>
    </source>
</evidence>
<dbReference type="VEuPathDB" id="FungiDB:C5L36_0A06130"/>
<feature type="transmembrane region" description="Helical" evidence="11">
    <location>
        <begin position="29"/>
        <end position="49"/>
    </location>
</feature>
<dbReference type="KEGG" id="pkz:C5L36_0A06130"/>
<name>A0A2U9QYL5_PICKU</name>
<dbReference type="OrthoDB" id="5356111at2759"/>
<comment type="subcellular location">
    <subcellularLocation>
        <location evidence="2 11">Cell membrane</location>
        <topology evidence="2 11">Multi-pass membrane protein</topology>
    </subcellularLocation>
</comment>
<evidence type="ECO:0000256" key="7">
    <source>
        <dbReference type="ARBA" id="ARBA00022971"/>
    </source>
</evidence>
<gene>
    <name evidence="12" type="ORF">C5L36_0A06130</name>
</gene>
<dbReference type="PANTHER" id="PTHR31030">
    <property type="entry name" value="PLASMA MEMBRANE FUSION PROTEIN PRM1"/>
    <property type="match status" value="1"/>
</dbReference>
<dbReference type="RefSeq" id="XP_029319495.1">
    <property type="nucleotide sequence ID" value="XM_029463635.1"/>
</dbReference>
<keyword evidence="13" id="KW-1185">Reference proteome</keyword>